<feature type="binding site" evidence="6">
    <location>
        <position position="177"/>
    </location>
    <ligand>
        <name>substrate</name>
    </ligand>
</feature>
<dbReference type="Pfam" id="PF00557">
    <property type="entry name" value="Peptidase_M24"/>
    <property type="match status" value="1"/>
</dbReference>
<keyword evidence="2 6" id="KW-0031">Aminopeptidase</keyword>
<comment type="catalytic activity">
    <reaction evidence="6 7">
        <text>Release of N-terminal amino acids, preferentially methionine, from peptides and arylamides.</text>
        <dbReference type="EC" id="3.4.11.18"/>
    </reaction>
</comment>
<feature type="binding site" evidence="6">
    <location>
        <position position="94"/>
    </location>
    <ligand>
        <name>a divalent metal cation</name>
        <dbReference type="ChEBI" id="CHEBI:60240"/>
        <label>1</label>
    </ligand>
</feature>
<evidence type="ECO:0000256" key="1">
    <source>
        <dbReference type="ARBA" id="ARBA00002521"/>
    </source>
</evidence>
<dbReference type="HAMAP" id="MF_01974">
    <property type="entry name" value="MetAP_1"/>
    <property type="match status" value="1"/>
</dbReference>
<feature type="binding site" evidence="6">
    <location>
        <position position="105"/>
    </location>
    <ligand>
        <name>a divalent metal cation</name>
        <dbReference type="ChEBI" id="CHEBI:60240"/>
        <label>1</label>
    </ligand>
</feature>
<feature type="binding site" evidence="6">
    <location>
        <position position="105"/>
    </location>
    <ligand>
        <name>a divalent metal cation</name>
        <dbReference type="ChEBI" id="CHEBI:60240"/>
        <label>2</label>
        <note>catalytic</note>
    </ligand>
</feature>
<keyword evidence="3 6" id="KW-0645">Protease</keyword>
<evidence type="ECO:0000313" key="10">
    <source>
        <dbReference type="Proteomes" id="UP000177092"/>
    </source>
</evidence>
<dbReference type="InterPro" id="IPR036005">
    <property type="entry name" value="Creatinase/aminopeptidase-like"/>
</dbReference>
<comment type="subunit">
    <text evidence="6">Monomer.</text>
</comment>
<comment type="caution">
    <text evidence="9">The sequence shown here is derived from an EMBL/GenBank/DDBJ whole genome shotgun (WGS) entry which is preliminary data.</text>
</comment>
<dbReference type="EMBL" id="MFJN01000044">
    <property type="protein sequence ID" value="OGG20523.1"/>
    <property type="molecule type" value="Genomic_DNA"/>
</dbReference>
<name>A0A1F6A7M6_9BACT</name>
<dbReference type="SUPFAM" id="SSF55920">
    <property type="entry name" value="Creatinase/aminopeptidase"/>
    <property type="match status" value="1"/>
</dbReference>
<dbReference type="PANTHER" id="PTHR43330">
    <property type="entry name" value="METHIONINE AMINOPEPTIDASE"/>
    <property type="match status" value="1"/>
</dbReference>
<sequence length="263" mass="29150">MIKLKTPKDLEIMKKGGEILSEILFLTLSKVRAGVSLLELDKFAENEILKRNAQPAFKRVKGYQWTICACVNDVVVHGIPDPYIIQPGDVVGVDCGVYFLGFNTDASWTIRVEGGENAVLKDRFLAAGQNALLSALKKVTIGNYIYDISRSMQDSIEKEGYSIVRTLVGHGVGRDLHEEPEIPNFVTLDREKTPLIKEGMTLAVEIIYNLGGRDVVYKGNDGWTIATKDGRISGLFEATVVPTFHGCLVLTKLDSILEKFSYH</sequence>
<reference evidence="9 10" key="1">
    <citation type="journal article" date="2016" name="Nat. Commun.">
        <title>Thousands of microbial genomes shed light on interconnected biogeochemical processes in an aquifer system.</title>
        <authorList>
            <person name="Anantharaman K."/>
            <person name="Brown C.T."/>
            <person name="Hug L.A."/>
            <person name="Sharon I."/>
            <person name="Castelle C.J."/>
            <person name="Probst A.J."/>
            <person name="Thomas B.C."/>
            <person name="Singh A."/>
            <person name="Wilkins M.J."/>
            <person name="Karaoz U."/>
            <person name="Brodie E.L."/>
            <person name="Williams K.H."/>
            <person name="Hubbard S.S."/>
            <person name="Banfield J.F."/>
        </authorList>
    </citation>
    <scope>NUCLEOTIDE SEQUENCE [LARGE SCALE GENOMIC DNA]</scope>
</reference>
<feature type="binding site" evidence="6">
    <location>
        <position position="170"/>
    </location>
    <ligand>
        <name>a divalent metal cation</name>
        <dbReference type="ChEBI" id="CHEBI:60240"/>
        <label>2</label>
        <note>catalytic</note>
    </ligand>
</feature>
<evidence type="ECO:0000256" key="7">
    <source>
        <dbReference type="RuleBase" id="RU003653"/>
    </source>
</evidence>
<evidence type="ECO:0000256" key="4">
    <source>
        <dbReference type="ARBA" id="ARBA00022723"/>
    </source>
</evidence>
<feature type="binding site" evidence="6">
    <location>
        <position position="77"/>
    </location>
    <ligand>
        <name>substrate</name>
    </ligand>
</feature>
<evidence type="ECO:0000256" key="6">
    <source>
        <dbReference type="HAMAP-Rule" id="MF_01974"/>
    </source>
</evidence>
<evidence type="ECO:0000256" key="5">
    <source>
        <dbReference type="ARBA" id="ARBA00022801"/>
    </source>
</evidence>
<comment type="cofactor">
    <cofactor evidence="6">
        <name>Co(2+)</name>
        <dbReference type="ChEBI" id="CHEBI:48828"/>
    </cofactor>
    <cofactor evidence="6">
        <name>Zn(2+)</name>
        <dbReference type="ChEBI" id="CHEBI:29105"/>
    </cofactor>
    <cofactor evidence="6">
        <name>Mn(2+)</name>
        <dbReference type="ChEBI" id="CHEBI:29035"/>
    </cofactor>
    <cofactor evidence="6">
        <name>Fe(2+)</name>
        <dbReference type="ChEBI" id="CHEBI:29033"/>
    </cofactor>
    <text evidence="6">Binds 2 divalent metal cations per subunit. Has a high-affinity and a low affinity metal-binding site. The true nature of the physiological cofactor is under debate. The enzyme is active with cobalt, zinc, manganese or divalent iron ions. Most likely, methionine aminopeptidases function as mononuclear Fe(2+)-metalloproteases under physiological conditions, and the catalytically relevant metal-binding site has been assigned to the histidine-containing high-affinity site.</text>
</comment>
<organism evidence="9 10">
    <name type="scientific">Candidatus Gottesmanbacteria bacterium RIFCSPHIGHO2_02_FULL_40_13</name>
    <dbReference type="NCBI Taxonomy" id="1798384"/>
    <lineage>
        <taxon>Bacteria</taxon>
        <taxon>Candidatus Gottesmaniibacteriota</taxon>
    </lineage>
</organism>
<gene>
    <name evidence="6" type="primary">map</name>
    <name evidence="9" type="ORF">A3D03_00695</name>
</gene>
<dbReference type="GO" id="GO:0070006">
    <property type="term" value="F:metalloaminopeptidase activity"/>
    <property type="evidence" value="ECO:0007669"/>
    <property type="project" value="UniProtKB-UniRule"/>
</dbReference>
<accession>A0A1F6A7M6</accession>
<keyword evidence="4 6" id="KW-0479">Metal-binding</keyword>
<dbReference type="InterPro" id="IPR001714">
    <property type="entry name" value="Pept_M24_MAP"/>
</dbReference>
<evidence type="ECO:0000256" key="3">
    <source>
        <dbReference type="ARBA" id="ARBA00022670"/>
    </source>
</evidence>
<dbReference type="STRING" id="1798384.A3D03_00695"/>
<dbReference type="InterPro" id="IPR002467">
    <property type="entry name" value="Pept_M24A_MAP1"/>
</dbReference>
<evidence type="ECO:0000313" key="9">
    <source>
        <dbReference type="EMBL" id="OGG20523.1"/>
    </source>
</evidence>
<dbReference type="EC" id="3.4.11.18" evidence="6 7"/>
<dbReference type="PRINTS" id="PR00599">
    <property type="entry name" value="MAPEPTIDASE"/>
</dbReference>
<protein>
    <recommendedName>
        <fullName evidence="6 7">Methionine aminopeptidase</fullName>
        <shortName evidence="6">MAP</shortName>
        <shortName evidence="6">MetAP</shortName>
        <ecNumber evidence="6 7">3.4.11.18</ecNumber>
    </recommendedName>
    <alternativeName>
        <fullName evidence="6">Peptidase M</fullName>
    </alternativeName>
</protein>
<dbReference type="GO" id="GO:0004239">
    <property type="term" value="F:initiator methionyl aminopeptidase activity"/>
    <property type="evidence" value="ECO:0007669"/>
    <property type="project" value="UniProtKB-UniRule"/>
</dbReference>
<dbReference type="GO" id="GO:0046872">
    <property type="term" value="F:metal ion binding"/>
    <property type="evidence" value="ECO:0007669"/>
    <property type="project" value="UniProtKB-UniRule"/>
</dbReference>
<dbReference type="Gene3D" id="3.90.230.10">
    <property type="entry name" value="Creatinase/methionine aminopeptidase superfamily"/>
    <property type="match status" value="1"/>
</dbReference>
<comment type="similarity">
    <text evidence="6">Belongs to the peptidase M24A family. Methionine aminopeptidase type 1 subfamily.</text>
</comment>
<feature type="binding site" evidence="6">
    <location>
        <position position="205"/>
    </location>
    <ligand>
        <name>a divalent metal cation</name>
        <dbReference type="ChEBI" id="CHEBI:60240"/>
        <label>2</label>
        <note>catalytic</note>
    </ligand>
</feature>
<keyword evidence="5 6" id="KW-0378">Hydrolase</keyword>
<dbReference type="Proteomes" id="UP000177092">
    <property type="component" value="Unassembled WGS sequence"/>
</dbReference>
<dbReference type="PANTHER" id="PTHR43330:SF27">
    <property type="entry name" value="METHIONINE AMINOPEPTIDASE"/>
    <property type="match status" value="1"/>
</dbReference>
<comment type="function">
    <text evidence="1 6">Removes the N-terminal methionine from nascent proteins. The N-terminal methionine is often cleaved when the second residue in the primary sequence is small and uncharged (Met-Ala-, Cys, Gly, Pro, Ser, Thr, or Val). Requires deformylation of the N(alpha)-formylated initiator methionine before it can be hydrolyzed.</text>
</comment>
<proteinExistence type="inferred from homology"/>
<feature type="domain" description="Peptidase M24" evidence="8">
    <location>
        <begin position="11"/>
        <end position="212"/>
    </location>
</feature>
<dbReference type="GO" id="GO:0006508">
    <property type="term" value="P:proteolysis"/>
    <property type="evidence" value="ECO:0007669"/>
    <property type="project" value="UniProtKB-KW"/>
</dbReference>
<evidence type="ECO:0000259" key="8">
    <source>
        <dbReference type="Pfam" id="PF00557"/>
    </source>
</evidence>
<evidence type="ECO:0000256" key="2">
    <source>
        <dbReference type="ARBA" id="ARBA00022438"/>
    </source>
</evidence>
<feature type="binding site" evidence="6">
    <location>
        <position position="237"/>
    </location>
    <ligand>
        <name>a divalent metal cation</name>
        <dbReference type="ChEBI" id="CHEBI:60240"/>
        <label>2</label>
        <note>catalytic</note>
    </ligand>
</feature>
<dbReference type="AlphaFoldDB" id="A0A1F6A7M6"/>
<dbReference type="NCBIfam" id="TIGR00500">
    <property type="entry name" value="met_pdase_I"/>
    <property type="match status" value="1"/>
</dbReference>
<dbReference type="InterPro" id="IPR000994">
    <property type="entry name" value="Pept_M24"/>
</dbReference>
<feature type="binding site" evidence="6">
    <location>
        <position position="237"/>
    </location>
    <ligand>
        <name>a divalent metal cation</name>
        <dbReference type="ChEBI" id="CHEBI:60240"/>
        <label>1</label>
    </ligand>
</feature>
<dbReference type="GO" id="GO:0005829">
    <property type="term" value="C:cytosol"/>
    <property type="evidence" value="ECO:0007669"/>
    <property type="project" value="TreeGrafter"/>
</dbReference>